<dbReference type="InterPro" id="IPR005762">
    <property type="entry name" value="MurD"/>
</dbReference>
<dbReference type="Pfam" id="PF21799">
    <property type="entry name" value="MurD-like_N"/>
    <property type="match status" value="1"/>
</dbReference>
<dbReference type="EMBL" id="PIPQ01000002">
    <property type="protein sequence ID" value="RUO43092.1"/>
    <property type="molecule type" value="Genomic_DNA"/>
</dbReference>
<evidence type="ECO:0000256" key="7">
    <source>
        <dbReference type="HAMAP-Rule" id="MF_00639"/>
    </source>
</evidence>
<evidence type="ECO:0000256" key="5">
    <source>
        <dbReference type="ARBA" id="ARBA00022741"/>
    </source>
</evidence>
<dbReference type="InterPro" id="IPR036615">
    <property type="entry name" value="Mur_ligase_C_dom_sf"/>
</dbReference>
<dbReference type="Gene3D" id="3.40.1190.10">
    <property type="entry name" value="Mur-like, catalytic domain"/>
    <property type="match status" value="1"/>
</dbReference>
<feature type="binding site" evidence="7">
    <location>
        <begin position="117"/>
        <end position="123"/>
    </location>
    <ligand>
        <name>ATP</name>
        <dbReference type="ChEBI" id="CHEBI:30616"/>
    </ligand>
</feature>
<feature type="domain" description="Mur ligase central" evidence="10">
    <location>
        <begin position="115"/>
        <end position="290"/>
    </location>
</feature>
<keyword evidence="7 8" id="KW-0132">Cell division</keyword>
<evidence type="ECO:0000256" key="4">
    <source>
        <dbReference type="ARBA" id="ARBA00022598"/>
    </source>
</evidence>
<keyword evidence="12" id="KW-1185">Reference proteome</keyword>
<keyword evidence="7 8" id="KW-0133">Cell shape</keyword>
<dbReference type="NCBIfam" id="TIGR01087">
    <property type="entry name" value="murD"/>
    <property type="match status" value="1"/>
</dbReference>
<dbReference type="GO" id="GO:0005524">
    <property type="term" value="F:ATP binding"/>
    <property type="evidence" value="ECO:0007669"/>
    <property type="project" value="UniProtKB-UniRule"/>
</dbReference>
<dbReference type="HAMAP" id="MF_00639">
    <property type="entry name" value="MurD"/>
    <property type="match status" value="1"/>
</dbReference>
<comment type="function">
    <text evidence="7 8">Cell wall formation. Catalyzes the addition of glutamate to the nucleotide precursor UDP-N-acetylmuramoyl-L-alanine (UMA).</text>
</comment>
<dbReference type="PANTHER" id="PTHR43692">
    <property type="entry name" value="UDP-N-ACETYLMURAMOYLALANINE--D-GLUTAMATE LIGASE"/>
    <property type="match status" value="1"/>
</dbReference>
<evidence type="ECO:0000256" key="6">
    <source>
        <dbReference type="ARBA" id="ARBA00022840"/>
    </source>
</evidence>
<dbReference type="SUPFAM" id="SSF53623">
    <property type="entry name" value="MurD-like peptide ligases, catalytic domain"/>
    <property type="match status" value="1"/>
</dbReference>
<organism evidence="11 12">
    <name type="scientific">Aliidiomarina taiwanensis</name>
    <dbReference type="NCBI Taxonomy" id="946228"/>
    <lineage>
        <taxon>Bacteria</taxon>
        <taxon>Pseudomonadati</taxon>
        <taxon>Pseudomonadota</taxon>
        <taxon>Gammaproteobacteria</taxon>
        <taxon>Alteromonadales</taxon>
        <taxon>Idiomarinaceae</taxon>
        <taxon>Aliidiomarina</taxon>
    </lineage>
</organism>
<dbReference type="Gene3D" id="3.90.190.20">
    <property type="entry name" value="Mur ligase, C-terminal domain"/>
    <property type="match status" value="1"/>
</dbReference>
<proteinExistence type="inferred from homology"/>
<keyword evidence="7 8" id="KW-0573">Peptidoglycan synthesis</keyword>
<dbReference type="PANTHER" id="PTHR43692:SF1">
    <property type="entry name" value="UDP-N-ACETYLMURAMOYLALANINE--D-GLUTAMATE LIGASE"/>
    <property type="match status" value="1"/>
</dbReference>
<dbReference type="Pfam" id="PF08245">
    <property type="entry name" value="Mur_ligase_M"/>
    <property type="match status" value="1"/>
</dbReference>
<dbReference type="GO" id="GO:0005737">
    <property type="term" value="C:cytoplasm"/>
    <property type="evidence" value="ECO:0007669"/>
    <property type="project" value="UniProtKB-SubCell"/>
</dbReference>
<dbReference type="Proteomes" id="UP000286976">
    <property type="component" value="Unassembled WGS sequence"/>
</dbReference>
<dbReference type="SUPFAM" id="SSF51984">
    <property type="entry name" value="MurCD N-terminal domain"/>
    <property type="match status" value="1"/>
</dbReference>
<dbReference type="InterPro" id="IPR004101">
    <property type="entry name" value="Mur_ligase_C"/>
</dbReference>
<dbReference type="EC" id="6.3.2.9" evidence="7 8"/>
<sequence length="452" mass="49116">MKRDLQHYTNIAVAGFGNTGVSAVRFLLSKGITPTVVDSRQEPPALTQHAELVAQSECHFGELSVELLLSMDLIIVSPGLDTRKGALRMARDAGVVLISDIELFAWYVQTPVIGITGSNGKSTVTELCYHLLNASGRKAVMGGNIGTPALDLLSTEHDCVVLELSSFQLDLTYQLELKAACILNISPDHLDRYDDTRDYSRSKHRIYAHAEHMVWNLDDIGTRPQGTAPGVRKLQKSTTFGKNMSAEGFCLQRNKGKHWICWRGTRLIETQDLPVVGVHNWLNVMAALGLCLQLGLQPAKALKHIGSFKPLPHRCELIANRFNVRWVDDSKATNPGATEAAILGLRPDVPEKLILIAGGDAKGSDLQELEAPLSSVDVLITLGRDGHRVAALKNGAIQVASMTEAVQVALEHATPGSLVLLSPACASLDMFENYQARGMAFRKAVEVVHAVS</sequence>
<dbReference type="GO" id="GO:0071555">
    <property type="term" value="P:cell wall organization"/>
    <property type="evidence" value="ECO:0007669"/>
    <property type="project" value="UniProtKB-KW"/>
</dbReference>
<comment type="caution">
    <text evidence="11">The sequence shown here is derived from an EMBL/GenBank/DDBJ whole genome shotgun (WGS) entry which is preliminary data.</text>
</comment>
<evidence type="ECO:0000259" key="9">
    <source>
        <dbReference type="Pfam" id="PF02875"/>
    </source>
</evidence>
<dbReference type="Gene3D" id="3.40.50.720">
    <property type="entry name" value="NAD(P)-binding Rossmann-like Domain"/>
    <property type="match status" value="1"/>
</dbReference>
<dbReference type="SUPFAM" id="SSF53244">
    <property type="entry name" value="MurD-like peptide ligases, peptide-binding domain"/>
    <property type="match status" value="1"/>
</dbReference>
<keyword evidence="3 7" id="KW-0963">Cytoplasm</keyword>
<dbReference type="Pfam" id="PF02875">
    <property type="entry name" value="Mur_ligase_C"/>
    <property type="match status" value="1"/>
</dbReference>
<feature type="domain" description="Mur ligase C-terminal" evidence="9">
    <location>
        <begin position="313"/>
        <end position="425"/>
    </location>
</feature>
<reference evidence="11 12" key="1">
    <citation type="journal article" date="2011" name="Front. Microbiol.">
        <title>Genomic signatures of strain selection and enhancement in Bacillus atrophaeus var. globigii, a historical biowarfare simulant.</title>
        <authorList>
            <person name="Gibbons H.S."/>
            <person name="Broomall S.M."/>
            <person name="McNew L.A."/>
            <person name="Daligault H."/>
            <person name="Chapman C."/>
            <person name="Bruce D."/>
            <person name="Karavis M."/>
            <person name="Krepps M."/>
            <person name="McGregor P.A."/>
            <person name="Hong C."/>
            <person name="Park K.H."/>
            <person name="Akmal A."/>
            <person name="Feldman A."/>
            <person name="Lin J.S."/>
            <person name="Chang W.E."/>
            <person name="Higgs B.W."/>
            <person name="Demirev P."/>
            <person name="Lindquist J."/>
            <person name="Liem A."/>
            <person name="Fochler E."/>
            <person name="Read T.D."/>
            <person name="Tapia R."/>
            <person name="Johnson S."/>
            <person name="Bishop-Lilly K.A."/>
            <person name="Detter C."/>
            <person name="Han C."/>
            <person name="Sozhamannan S."/>
            <person name="Rosenzweig C.N."/>
            <person name="Skowronski E.W."/>
        </authorList>
    </citation>
    <scope>NUCLEOTIDE SEQUENCE [LARGE SCALE GENOMIC DNA]</scope>
    <source>
        <strain evidence="11 12">AIT1</strain>
    </source>
</reference>
<evidence type="ECO:0000256" key="3">
    <source>
        <dbReference type="ARBA" id="ARBA00022490"/>
    </source>
</evidence>
<keyword evidence="4 7" id="KW-0436">Ligase</keyword>
<dbReference type="GO" id="GO:0008764">
    <property type="term" value="F:UDP-N-acetylmuramoylalanine-D-glutamate ligase activity"/>
    <property type="evidence" value="ECO:0007669"/>
    <property type="project" value="UniProtKB-UniRule"/>
</dbReference>
<evidence type="ECO:0000256" key="8">
    <source>
        <dbReference type="RuleBase" id="RU003664"/>
    </source>
</evidence>
<keyword evidence="6 7" id="KW-0067">ATP-binding</keyword>
<keyword evidence="7 8" id="KW-0961">Cell wall biogenesis/degradation</keyword>
<protein>
    <recommendedName>
        <fullName evidence="7 8">UDP-N-acetylmuramoylalanine--D-glutamate ligase</fullName>
        <ecNumber evidence="7 8">6.3.2.9</ecNumber>
    </recommendedName>
    <alternativeName>
        <fullName evidence="7">D-glutamic acid-adding enzyme</fullName>
    </alternativeName>
    <alternativeName>
        <fullName evidence="7">UDP-N-acetylmuramoyl-L-alanyl-D-glutamate synthetase</fullName>
    </alternativeName>
</protein>
<evidence type="ECO:0000313" key="11">
    <source>
        <dbReference type="EMBL" id="RUO43092.1"/>
    </source>
</evidence>
<dbReference type="InterPro" id="IPR036565">
    <property type="entry name" value="Mur-like_cat_sf"/>
</dbReference>
<gene>
    <name evidence="7 11" type="primary">murD</name>
    <name evidence="11" type="ORF">CWE15_05650</name>
</gene>
<dbReference type="GO" id="GO:0008360">
    <property type="term" value="P:regulation of cell shape"/>
    <property type="evidence" value="ECO:0007669"/>
    <property type="project" value="UniProtKB-KW"/>
</dbReference>
<dbReference type="GO" id="GO:0009252">
    <property type="term" value="P:peptidoglycan biosynthetic process"/>
    <property type="evidence" value="ECO:0007669"/>
    <property type="project" value="UniProtKB-UniRule"/>
</dbReference>
<dbReference type="InterPro" id="IPR013221">
    <property type="entry name" value="Mur_ligase_cen"/>
</dbReference>
<comment type="similarity">
    <text evidence="7">Belongs to the MurCDEF family.</text>
</comment>
<keyword evidence="5 7" id="KW-0547">Nucleotide-binding</keyword>
<evidence type="ECO:0000259" key="10">
    <source>
        <dbReference type="Pfam" id="PF08245"/>
    </source>
</evidence>
<evidence type="ECO:0000256" key="2">
    <source>
        <dbReference type="ARBA" id="ARBA00004752"/>
    </source>
</evidence>
<dbReference type="OrthoDB" id="9809796at2"/>
<name>A0A432X8F8_9GAMM</name>
<dbReference type="UniPathway" id="UPA00219"/>
<dbReference type="AlphaFoldDB" id="A0A432X8F8"/>
<dbReference type="GO" id="GO:0051301">
    <property type="term" value="P:cell division"/>
    <property type="evidence" value="ECO:0007669"/>
    <property type="project" value="UniProtKB-KW"/>
</dbReference>
<evidence type="ECO:0000256" key="1">
    <source>
        <dbReference type="ARBA" id="ARBA00004496"/>
    </source>
</evidence>
<accession>A0A432X8F8</accession>
<comment type="catalytic activity">
    <reaction evidence="7 8">
        <text>UDP-N-acetyl-alpha-D-muramoyl-L-alanine + D-glutamate + ATP = UDP-N-acetyl-alpha-D-muramoyl-L-alanyl-D-glutamate + ADP + phosphate + H(+)</text>
        <dbReference type="Rhea" id="RHEA:16429"/>
        <dbReference type="ChEBI" id="CHEBI:15378"/>
        <dbReference type="ChEBI" id="CHEBI:29986"/>
        <dbReference type="ChEBI" id="CHEBI:30616"/>
        <dbReference type="ChEBI" id="CHEBI:43474"/>
        <dbReference type="ChEBI" id="CHEBI:83898"/>
        <dbReference type="ChEBI" id="CHEBI:83900"/>
        <dbReference type="ChEBI" id="CHEBI:456216"/>
        <dbReference type="EC" id="6.3.2.9"/>
    </reaction>
</comment>
<comment type="subcellular location">
    <subcellularLocation>
        <location evidence="1 7 8">Cytoplasm</location>
    </subcellularLocation>
</comment>
<evidence type="ECO:0000313" key="12">
    <source>
        <dbReference type="Proteomes" id="UP000286976"/>
    </source>
</evidence>
<keyword evidence="7 8" id="KW-0131">Cell cycle</keyword>
<comment type="pathway">
    <text evidence="2 7 8">Cell wall biogenesis; peptidoglycan biosynthesis.</text>
</comment>